<organism evidence="2 3">
    <name type="scientific">Cinara cedri</name>
    <dbReference type="NCBI Taxonomy" id="506608"/>
    <lineage>
        <taxon>Eukaryota</taxon>
        <taxon>Metazoa</taxon>
        <taxon>Ecdysozoa</taxon>
        <taxon>Arthropoda</taxon>
        <taxon>Hexapoda</taxon>
        <taxon>Insecta</taxon>
        <taxon>Pterygota</taxon>
        <taxon>Neoptera</taxon>
        <taxon>Paraneoptera</taxon>
        <taxon>Hemiptera</taxon>
        <taxon>Sternorrhyncha</taxon>
        <taxon>Aphidomorpha</taxon>
        <taxon>Aphidoidea</taxon>
        <taxon>Aphididae</taxon>
        <taxon>Lachninae</taxon>
        <taxon>Cinara</taxon>
    </lineage>
</organism>
<dbReference type="SUPFAM" id="SSF56219">
    <property type="entry name" value="DNase I-like"/>
    <property type="match status" value="1"/>
</dbReference>
<evidence type="ECO:0000259" key="1">
    <source>
        <dbReference type="Pfam" id="PF14529"/>
    </source>
</evidence>
<evidence type="ECO:0000313" key="3">
    <source>
        <dbReference type="Proteomes" id="UP000325440"/>
    </source>
</evidence>
<keyword evidence="2" id="KW-0269">Exonuclease</keyword>
<name>A0A5E4NF26_9HEMI</name>
<dbReference type="Proteomes" id="UP000325440">
    <property type="component" value="Unassembled WGS sequence"/>
</dbReference>
<sequence length="210" mass="23890">MTNRQTIINSLNLFLRNINGLKRYKPELLNLFIEKHIDITLISETHCTPISKNFFPGYKIYRTNHPDGTAHGGSAIIISSKIQCQPIPNLQTNTIQATKIQITLNNIPTTISSVYSPPRPAISSQEVDQFLNSADNTSLIGGDFDAKHLQWGCRLENTRGCMFQNILRTKKYTFISPPGPTYWPSHRNRQPDILDLFLSTIPRHINFTIK</sequence>
<dbReference type="PANTHER" id="PTHR33273:SF4">
    <property type="entry name" value="ENDONUCLEASE_EXONUCLEASE_PHOSPHATASE DOMAIN-CONTAINING PROTEIN"/>
    <property type="match status" value="1"/>
</dbReference>
<gene>
    <name evidence="2" type="ORF">CINCED_3A006799</name>
</gene>
<proteinExistence type="predicted"/>
<accession>A0A5E4NF26</accession>
<keyword evidence="2" id="KW-0378">Hydrolase</keyword>
<dbReference type="Pfam" id="PF14529">
    <property type="entry name" value="Exo_endo_phos_2"/>
    <property type="match status" value="1"/>
</dbReference>
<reference evidence="2 3" key="1">
    <citation type="submission" date="2019-08" db="EMBL/GenBank/DDBJ databases">
        <authorList>
            <person name="Alioto T."/>
            <person name="Alioto T."/>
            <person name="Gomez Garrido J."/>
        </authorList>
    </citation>
    <scope>NUCLEOTIDE SEQUENCE [LARGE SCALE GENOMIC DNA]</scope>
</reference>
<dbReference type="PANTHER" id="PTHR33273">
    <property type="entry name" value="DOMAIN-CONTAINING PROTEIN, PUTATIVE-RELATED"/>
    <property type="match status" value="1"/>
</dbReference>
<dbReference type="GO" id="GO:0004527">
    <property type="term" value="F:exonuclease activity"/>
    <property type="evidence" value="ECO:0007669"/>
    <property type="project" value="UniProtKB-KW"/>
</dbReference>
<evidence type="ECO:0000313" key="2">
    <source>
        <dbReference type="EMBL" id="VVC42317.1"/>
    </source>
</evidence>
<dbReference type="EMBL" id="CABPRJ010001945">
    <property type="protein sequence ID" value="VVC42317.1"/>
    <property type="molecule type" value="Genomic_DNA"/>
</dbReference>
<dbReference type="AlphaFoldDB" id="A0A5E4NF26"/>
<feature type="domain" description="Endonuclease/exonuclease/phosphatase" evidence="1">
    <location>
        <begin position="110"/>
        <end position="201"/>
    </location>
</feature>
<keyword evidence="3" id="KW-1185">Reference proteome</keyword>
<keyword evidence="2" id="KW-0255">Endonuclease</keyword>
<dbReference type="InterPro" id="IPR005135">
    <property type="entry name" value="Endo/exonuclease/phosphatase"/>
</dbReference>
<dbReference type="GO" id="GO:0004519">
    <property type="term" value="F:endonuclease activity"/>
    <property type="evidence" value="ECO:0007669"/>
    <property type="project" value="UniProtKB-KW"/>
</dbReference>
<dbReference type="Gene3D" id="3.60.10.10">
    <property type="entry name" value="Endonuclease/exonuclease/phosphatase"/>
    <property type="match status" value="1"/>
</dbReference>
<dbReference type="InterPro" id="IPR036691">
    <property type="entry name" value="Endo/exonu/phosph_ase_sf"/>
</dbReference>
<dbReference type="OrthoDB" id="6627222at2759"/>
<keyword evidence="2" id="KW-0540">Nuclease</keyword>
<protein>
    <submittedName>
        <fullName evidence="2">Endonuclease/exonuclease/phosphatase</fullName>
    </submittedName>
</protein>